<feature type="transmembrane region" description="Helical" evidence="1">
    <location>
        <begin position="23"/>
        <end position="42"/>
    </location>
</feature>
<sequence length="129" mass="15190">MTFWVSLYGSSLEVYFVRYEYCYPGFFLLSICLENLFPALHFHLCRSFILRWVSCRQHMCGSCFLIQSAILCLLIGAFSPFTFKVIIDRYLFIAFYVRVILSHSLFSFLSLKQSLQHLLQSWFSGGVFF</sequence>
<evidence type="ECO:0000256" key="1">
    <source>
        <dbReference type="SAM" id="Phobius"/>
    </source>
</evidence>
<proteinExistence type="predicted"/>
<evidence type="ECO:0000313" key="3">
    <source>
        <dbReference type="Proteomes" id="UP000664940"/>
    </source>
</evidence>
<reference evidence="2 3" key="1">
    <citation type="journal article" date="2020" name="Nature">
        <title>Six reference-quality genomes reveal evolution of bat adaptations.</title>
        <authorList>
            <person name="Jebb D."/>
            <person name="Huang Z."/>
            <person name="Pippel M."/>
            <person name="Hughes G.M."/>
            <person name="Lavrichenko K."/>
            <person name="Devanna P."/>
            <person name="Winkler S."/>
            <person name="Jermiin L.S."/>
            <person name="Skirmuntt E.C."/>
            <person name="Katzourakis A."/>
            <person name="Burkitt-Gray L."/>
            <person name="Ray D.A."/>
            <person name="Sullivan K.A.M."/>
            <person name="Roscito J.G."/>
            <person name="Kirilenko B.M."/>
            <person name="Davalos L.M."/>
            <person name="Corthals A.P."/>
            <person name="Power M.L."/>
            <person name="Jones G."/>
            <person name="Ransome R.D."/>
            <person name="Dechmann D.K.N."/>
            <person name="Locatelli A.G."/>
            <person name="Puechmaille S.J."/>
            <person name="Fedrigo O."/>
            <person name="Jarvis E.D."/>
            <person name="Hiller M."/>
            <person name="Vernes S.C."/>
            <person name="Myers E.W."/>
            <person name="Teeling E.C."/>
        </authorList>
    </citation>
    <scope>NUCLEOTIDE SEQUENCE [LARGE SCALE GENOMIC DNA]</scope>
    <source>
        <strain evidence="2">Bat1K_MPI-CBG_1</strain>
    </source>
</reference>
<gene>
    <name evidence="2" type="ORF">HJG60_012217</name>
</gene>
<comment type="caution">
    <text evidence="2">The sequence shown here is derived from an EMBL/GenBank/DDBJ whole genome shotgun (WGS) entry which is preliminary data.</text>
</comment>
<dbReference type="Proteomes" id="UP000664940">
    <property type="component" value="Unassembled WGS sequence"/>
</dbReference>
<accession>A0A834DP71</accession>
<feature type="transmembrane region" description="Helical" evidence="1">
    <location>
        <begin position="89"/>
        <end position="111"/>
    </location>
</feature>
<keyword evidence="1" id="KW-0472">Membrane</keyword>
<evidence type="ECO:0000313" key="2">
    <source>
        <dbReference type="EMBL" id="KAF6090835.1"/>
    </source>
</evidence>
<protein>
    <submittedName>
        <fullName evidence="2">Uncharacterized protein</fullName>
    </submittedName>
</protein>
<keyword evidence="1" id="KW-1133">Transmembrane helix</keyword>
<keyword evidence="1" id="KW-0812">Transmembrane</keyword>
<organism evidence="2 3">
    <name type="scientific">Phyllostomus discolor</name>
    <name type="common">pale spear-nosed bat</name>
    <dbReference type="NCBI Taxonomy" id="89673"/>
    <lineage>
        <taxon>Eukaryota</taxon>
        <taxon>Metazoa</taxon>
        <taxon>Chordata</taxon>
        <taxon>Craniata</taxon>
        <taxon>Vertebrata</taxon>
        <taxon>Euteleostomi</taxon>
        <taxon>Mammalia</taxon>
        <taxon>Eutheria</taxon>
        <taxon>Laurasiatheria</taxon>
        <taxon>Chiroptera</taxon>
        <taxon>Yangochiroptera</taxon>
        <taxon>Phyllostomidae</taxon>
        <taxon>Phyllostominae</taxon>
        <taxon>Phyllostomus</taxon>
    </lineage>
</organism>
<name>A0A834DP71_9CHIR</name>
<dbReference type="AlphaFoldDB" id="A0A834DP71"/>
<feature type="transmembrane region" description="Helical" evidence="1">
    <location>
        <begin position="63"/>
        <end position="83"/>
    </location>
</feature>
<dbReference type="EMBL" id="JABVXQ010000009">
    <property type="protein sequence ID" value="KAF6090835.1"/>
    <property type="molecule type" value="Genomic_DNA"/>
</dbReference>